<dbReference type="AlphaFoldDB" id="A0A2D0RS76"/>
<proteinExistence type="predicted"/>
<keyword evidence="3" id="KW-1185">Reference proteome</keyword>
<dbReference type="Pfam" id="PF10211">
    <property type="entry name" value="Ax_dynein_light"/>
    <property type="match status" value="1"/>
</dbReference>
<feature type="coiled-coil region" evidence="1">
    <location>
        <begin position="327"/>
        <end position="400"/>
    </location>
</feature>
<dbReference type="InterPro" id="IPR052845">
    <property type="entry name" value="Axonemal_dynein_LC_domain"/>
</dbReference>
<reference evidence="3" key="1">
    <citation type="journal article" date="2016" name="Nat. Commun.">
        <title>The channel catfish genome sequence provides insights into the evolution of scale formation in teleosts.</title>
        <authorList>
            <person name="Liu Z."/>
            <person name="Liu S."/>
            <person name="Yao J."/>
            <person name="Bao L."/>
            <person name="Zhang J."/>
            <person name="Li Y."/>
            <person name="Jiang C."/>
            <person name="Sun L."/>
            <person name="Wang R."/>
            <person name="Zhang Y."/>
            <person name="Zhou T."/>
            <person name="Zeng Q."/>
            <person name="Fu Q."/>
            <person name="Gao S."/>
            <person name="Li N."/>
            <person name="Koren S."/>
            <person name="Jiang Y."/>
            <person name="Zimin A."/>
            <person name="Xu P."/>
            <person name="Phillippy A.M."/>
            <person name="Geng X."/>
            <person name="Song L."/>
            <person name="Sun F."/>
            <person name="Li C."/>
            <person name="Wang X."/>
            <person name="Chen A."/>
            <person name="Jin Y."/>
            <person name="Yuan Z."/>
            <person name="Yang Y."/>
            <person name="Tan S."/>
            <person name="Peatman E."/>
            <person name="Lu J."/>
            <person name="Qin Z."/>
            <person name="Dunham R."/>
            <person name="Li Z."/>
            <person name="Sonstegard T."/>
            <person name="Feng J."/>
            <person name="Danzmann R.G."/>
            <person name="Schroeder S."/>
            <person name="Scheffler B."/>
            <person name="Duke M.V."/>
            <person name="Ballard L."/>
            <person name="Kucuktas H."/>
            <person name="Kaltenboeck L."/>
            <person name="Liu H."/>
            <person name="Armbruster J."/>
            <person name="Xie Y."/>
            <person name="Kirby M.L."/>
            <person name="Tian Y."/>
            <person name="Flanagan M.E."/>
            <person name="Mu W."/>
            <person name="Waldbieser G.C."/>
        </authorList>
    </citation>
    <scope>NUCLEOTIDE SEQUENCE [LARGE SCALE GENOMIC DNA]</scope>
    <source>
        <strain evidence="3">SDA103</strain>
    </source>
</reference>
<dbReference type="OrthoDB" id="1927454at2759"/>
<dbReference type="Proteomes" id="UP000221080">
    <property type="component" value="Chromosome 10"/>
</dbReference>
<dbReference type="RefSeq" id="XP_047014039.1">
    <property type="nucleotide sequence ID" value="XM_047158083.2"/>
</dbReference>
<evidence type="ECO:0000256" key="2">
    <source>
        <dbReference type="SAM" id="MobiDB-lite"/>
    </source>
</evidence>
<feature type="region of interest" description="Disordered" evidence="2">
    <location>
        <begin position="862"/>
        <end position="900"/>
    </location>
</feature>
<dbReference type="STRING" id="7998.ENSIPUP00000037493"/>
<accession>A0A2D0RS76</accession>
<evidence type="ECO:0000313" key="3">
    <source>
        <dbReference type="Proteomes" id="UP000221080"/>
    </source>
</evidence>
<sequence>MSVCVKSGPSPPALPKPESRRSKRLNHSVVSPVEENNLVAELPEVKDRSSVNEGVQMPVLSLQNDQNDFIPDELLSNLTSTACPQDRTQYNKTHKHPKGCGIRAPDAVWHHNSGRKKYHYFLDQPTSVTGAGRDISFLCDALAAQRQRISLPPMPDRGTISLEGSQKDTNSIETLIPEEYHIMTNKGLKALQCYDDKFTVLLEDEQKRLKIFPSMRPSGRLEAVQLMRVMDDMLEKAGVNQEFEEVKSLSQLQGLLELVRVEQNIYNIVFHELIRQVSVECIERGQLLAKLRHRYVALLDRIPRQLISLHTETLAQRALDRRLTEEIICFKRSIAQLNEELNQLREHDEQVSKQAEKVQEELAKALKQSQLDSDIVGEYHKLYELQRQRLEGQVAVLTEERDLWSKVTYSIALKVIKSNDLQLVSRLHVSEQAWSKTAEHFTTVLTAKDSEDLKHIMQLTDQWKEQLTGFMENLRETEKKQYESIRSVQHGLVRWHKFCESNTRSPDVKFEKASEEVLFNDLKQWSMVLTMQCERYGGEDLLSGQETLHRLEQLQDSWVELCMQLHRRHPALDGEAPKSQAAMRELSHAITELHTQLGIRISGESGIHQQLITLTGVIDSWANRLKSPIGRLETLHHSDWSNLEKALGSWINLCEETLVNITNIQTESERINHKPHTKIEIDDVLNMLREFVSSQNNFFDYTNMTLCEEVSSMHTLRTRWMVELLLLMVPDQCDAQEPHLPPSPELNAFKDVSFQKLEEDAKNLAQKLNYFSKYISSACQAIVAEMMQKNMIQDDTENEIYQLDKLQRECAEWVDICQILQYDLIGRHLELQLAGEAVPKFITDLSLSVDSVPSPIDVYAKPERPAEAKQDEKEPVNAGGRPYISQKKDKPVEEMEEDVTEDEKSVSVLKLIGHDGHIIEQTLGEETVHITGTSDVVVRPSSESAQQAFSALGTVRLLQQELLAVEARAISAEERALKAEEALHEALEKIHDLERQLPQRTSLETKVSKPVSPVAKKEASPELKEVSQQPTPSPKSTKRSKKR</sequence>
<feature type="compositionally biased region" description="Basic and acidic residues" evidence="2">
    <location>
        <begin position="862"/>
        <end position="875"/>
    </location>
</feature>
<dbReference type="PANTHER" id="PTHR23052">
    <property type="entry name" value="AXONEMAL DYNEIN LIGHT CHAIN DOMAIN-CONTAINING PROTEIN 1"/>
    <property type="match status" value="1"/>
</dbReference>
<protein>
    <submittedName>
        <fullName evidence="4">Axonemal dynein light chain domain-containing protein 1</fullName>
    </submittedName>
</protein>
<keyword evidence="1" id="KW-0175">Coiled coil</keyword>
<evidence type="ECO:0000313" key="4">
    <source>
        <dbReference type="RefSeq" id="XP_047014039.1"/>
    </source>
</evidence>
<dbReference type="InterPro" id="IPR019347">
    <property type="entry name" value="Axonemal_dynein_light_chain"/>
</dbReference>
<dbReference type="CTD" id="126859"/>
<dbReference type="GeneID" id="108270527"/>
<feature type="coiled-coil region" evidence="1">
    <location>
        <begin position="955"/>
        <end position="996"/>
    </location>
</feature>
<organism evidence="3 4">
    <name type="scientific">Ictalurus punctatus</name>
    <name type="common">Channel catfish</name>
    <name type="synonym">Silurus punctatus</name>
    <dbReference type="NCBI Taxonomy" id="7998"/>
    <lineage>
        <taxon>Eukaryota</taxon>
        <taxon>Metazoa</taxon>
        <taxon>Chordata</taxon>
        <taxon>Craniata</taxon>
        <taxon>Vertebrata</taxon>
        <taxon>Euteleostomi</taxon>
        <taxon>Actinopterygii</taxon>
        <taxon>Neopterygii</taxon>
        <taxon>Teleostei</taxon>
        <taxon>Ostariophysi</taxon>
        <taxon>Siluriformes</taxon>
        <taxon>Ictaluridae</taxon>
        <taxon>Ictalurus</taxon>
    </lineage>
</organism>
<reference evidence="4" key="2">
    <citation type="submission" date="2025-08" db="UniProtKB">
        <authorList>
            <consortium name="RefSeq"/>
        </authorList>
    </citation>
    <scope>IDENTIFICATION</scope>
    <source>
        <tissue evidence="4">Blood</tissue>
    </source>
</reference>
<feature type="region of interest" description="Disordered" evidence="2">
    <location>
        <begin position="1"/>
        <end position="32"/>
    </location>
</feature>
<evidence type="ECO:0000256" key="1">
    <source>
        <dbReference type="SAM" id="Coils"/>
    </source>
</evidence>
<dbReference type="PANTHER" id="PTHR23052:SF1">
    <property type="entry name" value="AXONEMAL DYNEIN LIGHT CHAIN DOMAIN-CONTAINING PROTEIN 1"/>
    <property type="match status" value="1"/>
</dbReference>
<dbReference type="OMA" id="KKECYEW"/>
<dbReference type="GO" id="GO:0005737">
    <property type="term" value="C:cytoplasm"/>
    <property type="evidence" value="ECO:0007669"/>
    <property type="project" value="UniProtKB-ARBA"/>
</dbReference>
<feature type="compositionally biased region" description="Basic and acidic residues" evidence="2">
    <location>
        <begin position="1015"/>
        <end position="1025"/>
    </location>
</feature>
<dbReference type="KEGG" id="ipu:108270527"/>
<name>A0A2D0RS76_ICTPU</name>
<feature type="region of interest" description="Disordered" evidence="2">
    <location>
        <begin position="996"/>
        <end position="1043"/>
    </location>
</feature>
<gene>
    <name evidence="4" type="primary">axdnd1</name>
</gene>